<keyword evidence="4 7" id="KW-0732">Signal</keyword>
<keyword evidence="2" id="KW-0134">Cell wall</keyword>
<evidence type="ECO:0000313" key="9">
    <source>
        <dbReference type="EMBL" id="KAG5418847.1"/>
    </source>
</evidence>
<feature type="compositionally biased region" description="Polar residues" evidence="6">
    <location>
        <begin position="531"/>
        <end position="541"/>
    </location>
</feature>
<feature type="domain" description="Hyphally-regulated cell wall protein N-terminal" evidence="8">
    <location>
        <begin position="35"/>
        <end position="314"/>
    </location>
</feature>
<dbReference type="EMBL" id="JAEOAQ010000004">
    <property type="protein sequence ID" value="KAG5418847.1"/>
    <property type="molecule type" value="Genomic_DNA"/>
</dbReference>
<dbReference type="GeneID" id="93652194"/>
<keyword evidence="5" id="KW-0325">Glycoprotein</keyword>
<evidence type="ECO:0000259" key="8">
    <source>
        <dbReference type="Pfam" id="PF11765"/>
    </source>
</evidence>
<reference evidence="9 10" key="1">
    <citation type="submission" date="2020-12" db="EMBL/GenBank/DDBJ databases">
        <title>Effect of drift, selection, and recombination on the evolution of hybrid genomes in Candida yeast pathogens.</title>
        <authorList>
            <person name="Mixao V."/>
            <person name="Ksiezopolska E."/>
            <person name="Saus E."/>
            <person name="Boekhout T."/>
            <person name="Gacser A."/>
            <person name="Gabaldon T."/>
        </authorList>
    </citation>
    <scope>NUCLEOTIDE SEQUENCE [LARGE SCALE GENOMIC DNA]</scope>
    <source>
        <strain evidence="9 10">BP57</strain>
    </source>
</reference>
<evidence type="ECO:0000256" key="6">
    <source>
        <dbReference type="SAM" id="MobiDB-lite"/>
    </source>
</evidence>
<comment type="subcellular location">
    <subcellularLocation>
        <location evidence="1">Secreted</location>
        <location evidence="1">Cell wall</location>
    </subcellularLocation>
</comment>
<feature type="compositionally biased region" description="Low complexity" evidence="6">
    <location>
        <begin position="433"/>
        <end position="462"/>
    </location>
</feature>
<feature type="compositionally biased region" description="Polar residues" evidence="6">
    <location>
        <begin position="975"/>
        <end position="990"/>
    </location>
</feature>
<comment type="caution">
    <text evidence="9">The sequence shown here is derived from an EMBL/GenBank/DDBJ whole genome shotgun (WGS) entry which is preliminary data.</text>
</comment>
<feature type="region of interest" description="Disordered" evidence="6">
    <location>
        <begin position="433"/>
        <end position="477"/>
    </location>
</feature>
<feature type="compositionally biased region" description="Low complexity" evidence="6">
    <location>
        <begin position="591"/>
        <end position="604"/>
    </location>
</feature>
<feature type="signal peptide" evidence="7">
    <location>
        <begin position="1"/>
        <end position="20"/>
    </location>
</feature>
<dbReference type="InterPro" id="IPR021031">
    <property type="entry name" value="Hyphal-reg_cell_wall_N"/>
</dbReference>
<evidence type="ECO:0000256" key="1">
    <source>
        <dbReference type="ARBA" id="ARBA00004191"/>
    </source>
</evidence>
<keyword evidence="3" id="KW-0964">Secreted</keyword>
<accession>A0A8H7ZHP9</accession>
<dbReference type="Pfam" id="PF11765">
    <property type="entry name" value="Hyphal_reg_CWP"/>
    <property type="match status" value="1"/>
</dbReference>
<organism evidence="9 10">
    <name type="scientific">Candida metapsilosis</name>
    <dbReference type="NCBI Taxonomy" id="273372"/>
    <lineage>
        <taxon>Eukaryota</taxon>
        <taxon>Fungi</taxon>
        <taxon>Dikarya</taxon>
        <taxon>Ascomycota</taxon>
        <taxon>Saccharomycotina</taxon>
        <taxon>Pichiomycetes</taxon>
        <taxon>Debaryomycetaceae</taxon>
        <taxon>Candida/Lodderomyces clade</taxon>
        <taxon>Candida</taxon>
    </lineage>
</organism>
<feature type="compositionally biased region" description="Low complexity" evidence="6">
    <location>
        <begin position="510"/>
        <end position="530"/>
    </location>
</feature>
<name>A0A8H7ZHP9_9ASCO</name>
<evidence type="ECO:0000256" key="3">
    <source>
        <dbReference type="ARBA" id="ARBA00022525"/>
    </source>
</evidence>
<evidence type="ECO:0000256" key="7">
    <source>
        <dbReference type="SAM" id="SignalP"/>
    </source>
</evidence>
<protein>
    <recommendedName>
        <fullName evidence="8">Hyphally-regulated cell wall protein N-terminal domain-containing protein</fullName>
    </recommendedName>
</protein>
<dbReference type="AlphaFoldDB" id="A0A8H7ZHP9"/>
<proteinExistence type="predicted"/>
<feature type="chain" id="PRO_5034509161" description="Hyphally-regulated cell wall protein N-terminal domain-containing protein" evidence="7">
    <location>
        <begin position="21"/>
        <end position="1035"/>
    </location>
</feature>
<evidence type="ECO:0000256" key="2">
    <source>
        <dbReference type="ARBA" id="ARBA00022512"/>
    </source>
</evidence>
<sequence>MFAYNTLIAIVLYMVTCVAGVDIFTDTITQIIINLVSANLYVDAGGRFFIASGSPSISTTVTLTGRKSTIQNDGILVLSSHEAAADSHYNLDGAYFRNHREMYLTGSGDSEMFIGSDYWLNSGLLVFAQPERTKRTIDIRAPEVSFVNNGQICLYNKTYEQHEYDVQGTGCITAEENASIYIANPQFAVSNTFQLIDSNSSFIVEPKMNRQVFNVAGFGQKTNGESNLVSTNRPIGDREWHYDPSLGILYIVAASQVVGFKIGRGYDSAYFEVVDLDVVELDFVANGAIKYNAPVPESATQAQCKLCKLAPVAPGLESIEVSSTINEATSSSSSVETGTVVDAEESGLFGSSELRMSTEIDTTTESYASESKVTEIVFETSSIDASNESETQFESSSVALTSGYVNSSETVSEYSFESPLGDTQVSSEYQATSSSKSYLESKLSSTEGSILETSSSDESASSSERDSQSMTSSIDTYEEIMTSSTIESDYSMESEHPLVSGASTNTDIASSESSTTTEYSLEVSTSETVEINQSQSTVATESDSFISSLVSSSIFEEVSAVASQEASSDYEESTELHTSTSDEANLENHSSRSSSPSTESLVTSSENDYSSLSLSSVVAPTATSSVDIISNSIASETDYLGIPTLATTEPLVEQASSYVNASQGRASFSFVAGGASAFGVAPVELSSISIPSSSTAYALESTTSEAASNTISVESSNYSSPSLVSSATEVQAIESPSSSSTQIVNSSSVYQQATVSFVALESVAAETMSTLSTLFSTSLASPSSLSSNSEVSQSTVTAYSSESSLAESSSVSYSSIELSSVGTLSASSSSAPSSLASFSSDNQYCSSHDISMSSLSGFVSTLVPESTITAEVLNNFDQGIEAFPFKNTTRTTLSVVATTAWTLESSVATETESSNNGLMSDKAKEQFSGEAATIENFGVETVGKATESTEEVVFNEAATVNESVDEAKSISTDFASESVSNTATGSPNNEVSHEDSHRSSPNSPPYIVTYEGGSSSIRVPMLALIALISIVLGSL</sequence>
<feature type="region of interest" description="Disordered" evidence="6">
    <location>
        <begin position="565"/>
        <end position="604"/>
    </location>
</feature>
<gene>
    <name evidence="9" type="ORF">I9W82_003565</name>
</gene>
<dbReference type="RefSeq" id="XP_067547963.1">
    <property type="nucleotide sequence ID" value="XM_067692544.1"/>
</dbReference>
<dbReference type="GO" id="GO:0009277">
    <property type="term" value="C:fungal-type cell wall"/>
    <property type="evidence" value="ECO:0007669"/>
    <property type="project" value="UniProtKB-ARBA"/>
</dbReference>
<evidence type="ECO:0000256" key="5">
    <source>
        <dbReference type="ARBA" id="ARBA00023180"/>
    </source>
</evidence>
<feature type="region of interest" description="Disordered" evidence="6">
    <location>
        <begin position="489"/>
        <end position="542"/>
    </location>
</feature>
<dbReference type="OrthoDB" id="4022214at2759"/>
<evidence type="ECO:0000256" key="4">
    <source>
        <dbReference type="ARBA" id="ARBA00022729"/>
    </source>
</evidence>
<keyword evidence="10" id="KW-1185">Reference proteome</keyword>
<dbReference type="Proteomes" id="UP000669133">
    <property type="component" value="Unassembled WGS sequence"/>
</dbReference>
<evidence type="ECO:0000313" key="10">
    <source>
        <dbReference type="Proteomes" id="UP000669133"/>
    </source>
</evidence>
<feature type="region of interest" description="Disordered" evidence="6">
    <location>
        <begin position="975"/>
        <end position="1007"/>
    </location>
</feature>